<keyword evidence="2" id="KW-1185">Reference proteome</keyword>
<proteinExistence type="predicted"/>
<dbReference type="EMBL" id="JAKZEL010000027">
    <property type="protein sequence ID" value="KAI4529743.1"/>
    <property type="molecule type" value="Genomic_DNA"/>
</dbReference>
<gene>
    <name evidence="1" type="ORF">MG293_020421</name>
</gene>
<dbReference type="AlphaFoldDB" id="A0AAD4TKF2"/>
<protein>
    <submittedName>
        <fullName evidence="1">Uncharacterized protein</fullName>
    </submittedName>
</protein>
<comment type="caution">
    <text evidence="1">The sequence shown here is derived from an EMBL/GenBank/DDBJ whole genome shotgun (WGS) entry which is preliminary data.</text>
</comment>
<name>A0AAD4TKF2_OVIAM</name>
<accession>A0AAD4TKF2</accession>
<reference evidence="1" key="1">
    <citation type="submission" date="2022-03" db="EMBL/GenBank/DDBJ databases">
        <title>Genomic analyses of argali, domestic sheep and their hybrids provide insights into chromosomal evolution, heterosis and genetic basis of agronomic traits.</title>
        <authorList>
            <person name="Li M."/>
        </authorList>
    </citation>
    <scope>NUCLEOTIDE SEQUENCE</scope>
    <source>
        <strain evidence="1">CAU-MHL-2022a</strain>
        <tissue evidence="1">Skin</tissue>
    </source>
</reference>
<evidence type="ECO:0000313" key="1">
    <source>
        <dbReference type="EMBL" id="KAI4529743.1"/>
    </source>
</evidence>
<evidence type="ECO:0000313" key="2">
    <source>
        <dbReference type="Proteomes" id="UP001214576"/>
    </source>
</evidence>
<organism evidence="1 2">
    <name type="scientific">Ovis ammon polii</name>
    <dbReference type="NCBI Taxonomy" id="230172"/>
    <lineage>
        <taxon>Eukaryota</taxon>
        <taxon>Metazoa</taxon>
        <taxon>Chordata</taxon>
        <taxon>Craniata</taxon>
        <taxon>Vertebrata</taxon>
        <taxon>Euteleostomi</taxon>
        <taxon>Mammalia</taxon>
        <taxon>Eutheria</taxon>
        <taxon>Laurasiatheria</taxon>
        <taxon>Artiodactyla</taxon>
        <taxon>Ruminantia</taxon>
        <taxon>Pecora</taxon>
        <taxon>Bovidae</taxon>
        <taxon>Caprinae</taxon>
        <taxon>Ovis</taxon>
    </lineage>
</organism>
<sequence length="248" mass="27308">MAVFYTSSPFSRAFLYDRIVQPDFLHTNRHLFFNTTSFSPRGPQAQAPTVSDSVEGCAKAAGGPTSMITEIPSPHLDVFPALPKTIDMTTASLTAFLTSPAMLISATNHSAIHSVGFITESRNRNRFTNRISTCTIPLLKRQVAVGHLNESALTSGARICQSRLSGIHKINYFHHECRKPGKLWSGETSEDKWNCVEPGPCGHSITAAAGVPRTSLEAHYSLLFLKLLPVKLFMTFKPKSPTFSKTWK</sequence>
<dbReference type="Proteomes" id="UP001214576">
    <property type="component" value="Unassembled WGS sequence"/>
</dbReference>